<accession>A0AAN6YUT7</accession>
<reference evidence="8" key="2">
    <citation type="submission" date="2023-05" db="EMBL/GenBank/DDBJ databases">
        <authorList>
            <consortium name="Lawrence Berkeley National Laboratory"/>
            <person name="Steindorff A."/>
            <person name="Hensen N."/>
            <person name="Bonometti L."/>
            <person name="Westerberg I."/>
            <person name="Brannstrom I.O."/>
            <person name="Guillou S."/>
            <person name="Cros-Aarteil S."/>
            <person name="Calhoun S."/>
            <person name="Haridas S."/>
            <person name="Kuo A."/>
            <person name="Mondo S."/>
            <person name="Pangilinan J."/>
            <person name="Riley R."/>
            <person name="Labutti K."/>
            <person name="Andreopoulos B."/>
            <person name="Lipzen A."/>
            <person name="Chen C."/>
            <person name="Yanf M."/>
            <person name="Daum C."/>
            <person name="Ng V."/>
            <person name="Clum A."/>
            <person name="Ohm R."/>
            <person name="Martin F."/>
            <person name="Silar P."/>
            <person name="Natvig D."/>
            <person name="Lalanne C."/>
            <person name="Gautier V."/>
            <person name="Ament-Velasquez S.L."/>
            <person name="Kruys A."/>
            <person name="Hutchinson M.I."/>
            <person name="Powell A.J."/>
            <person name="Barry K."/>
            <person name="Miller A.N."/>
            <person name="Grigoriev I.V."/>
            <person name="Debuchy R."/>
            <person name="Gladieux P."/>
            <person name="Thoren M.H."/>
            <person name="Johannesson H."/>
        </authorList>
    </citation>
    <scope>NUCLEOTIDE SEQUENCE</scope>
    <source>
        <strain evidence="8">CBS 508.74</strain>
    </source>
</reference>
<dbReference type="PROSITE" id="PS50053">
    <property type="entry name" value="UBIQUITIN_2"/>
    <property type="match status" value="1"/>
</dbReference>
<dbReference type="RefSeq" id="XP_064672461.1">
    <property type="nucleotide sequence ID" value="XM_064812589.1"/>
</dbReference>
<evidence type="ECO:0000256" key="4">
    <source>
        <dbReference type="ARBA" id="ARBA00023136"/>
    </source>
</evidence>
<feature type="compositionally biased region" description="Polar residues" evidence="5">
    <location>
        <begin position="381"/>
        <end position="394"/>
    </location>
</feature>
<name>A0AAN6YUT7_9PEZI</name>
<evidence type="ECO:0000256" key="5">
    <source>
        <dbReference type="SAM" id="MobiDB-lite"/>
    </source>
</evidence>
<feature type="compositionally biased region" description="Low complexity" evidence="5">
    <location>
        <begin position="602"/>
        <end position="619"/>
    </location>
</feature>
<dbReference type="SUPFAM" id="SSF54236">
    <property type="entry name" value="Ubiquitin-like"/>
    <property type="match status" value="1"/>
</dbReference>
<gene>
    <name evidence="8" type="ORF">N656DRAFT_727946</name>
</gene>
<reference evidence="8" key="1">
    <citation type="journal article" date="2023" name="Mol. Phylogenet. Evol.">
        <title>Genome-scale phylogeny and comparative genomics of the fungal order Sordariales.</title>
        <authorList>
            <person name="Hensen N."/>
            <person name="Bonometti L."/>
            <person name="Westerberg I."/>
            <person name="Brannstrom I.O."/>
            <person name="Guillou S."/>
            <person name="Cros-Aarteil S."/>
            <person name="Calhoun S."/>
            <person name="Haridas S."/>
            <person name="Kuo A."/>
            <person name="Mondo S."/>
            <person name="Pangilinan J."/>
            <person name="Riley R."/>
            <person name="LaButti K."/>
            <person name="Andreopoulos B."/>
            <person name="Lipzen A."/>
            <person name="Chen C."/>
            <person name="Yan M."/>
            <person name="Daum C."/>
            <person name="Ng V."/>
            <person name="Clum A."/>
            <person name="Steindorff A."/>
            <person name="Ohm R.A."/>
            <person name="Martin F."/>
            <person name="Silar P."/>
            <person name="Natvig D.O."/>
            <person name="Lalanne C."/>
            <person name="Gautier V."/>
            <person name="Ament-Velasquez S.L."/>
            <person name="Kruys A."/>
            <person name="Hutchinson M.I."/>
            <person name="Powell A.J."/>
            <person name="Barry K."/>
            <person name="Miller A.N."/>
            <person name="Grigoriev I.V."/>
            <person name="Debuchy R."/>
            <person name="Gladieux P."/>
            <person name="Hiltunen Thoren M."/>
            <person name="Johannesson H."/>
        </authorList>
    </citation>
    <scope>NUCLEOTIDE SEQUENCE</scope>
    <source>
        <strain evidence="8">CBS 508.74</strain>
    </source>
</reference>
<organism evidence="8 9">
    <name type="scientific">Canariomyces notabilis</name>
    <dbReference type="NCBI Taxonomy" id="2074819"/>
    <lineage>
        <taxon>Eukaryota</taxon>
        <taxon>Fungi</taxon>
        <taxon>Dikarya</taxon>
        <taxon>Ascomycota</taxon>
        <taxon>Pezizomycotina</taxon>
        <taxon>Sordariomycetes</taxon>
        <taxon>Sordariomycetidae</taxon>
        <taxon>Sordariales</taxon>
        <taxon>Chaetomiaceae</taxon>
        <taxon>Canariomyces</taxon>
    </lineage>
</organism>
<feature type="compositionally biased region" description="Basic and acidic residues" evidence="5">
    <location>
        <begin position="714"/>
        <end position="732"/>
    </location>
</feature>
<feature type="region of interest" description="Disordered" evidence="5">
    <location>
        <begin position="594"/>
        <end position="630"/>
    </location>
</feature>
<comment type="subcellular location">
    <subcellularLocation>
        <location evidence="1">Membrane</location>
    </subcellularLocation>
</comment>
<feature type="region of interest" description="Disordered" evidence="5">
    <location>
        <begin position="339"/>
        <end position="402"/>
    </location>
</feature>
<feature type="region of interest" description="Disordered" evidence="5">
    <location>
        <begin position="213"/>
        <end position="238"/>
    </location>
</feature>
<feature type="compositionally biased region" description="Low complexity" evidence="5">
    <location>
        <begin position="696"/>
        <end position="706"/>
    </location>
</feature>
<feature type="compositionally biased region" description="Polar residues" evidence="5">
    <location>
        <begin position="356"/>
        <end position="366"/>
    </location>
</feature>
<dbReference type="InterPro" id="IPR039751">
    <property type="entry name" value="HERPUD1/2"/>
</dbReference>
<evidence type="ECO:0000313" key="9">
    <source>
        <dbReference type="Proteomes" id="UP001302812"/>
    </source>
</evidence>
<proteinExistence type="predicted"/>
<keyword evidence="9" id="KW-1185">Reference proteome</keyword>
<comment type="caution">
    <text evidence="8">The sequence shown here is derived from an EMBL/GenBank/DDBJ whole genome shotgun (WGS) entry which is preliminary data.</text>
</comment>
<evidence type="ECO:0000256" key="2">
    <source>
        <dbReference type="ARBA" id="ARBA00022692"/>
    </source>
</evidence>
<dbReference type="SMART" id="SM00213">
    <property type="entry name" value="UBQ"/>
    <property type="match status" value="1"/>
</dbReference>
<keyword evidence="3 6" id="KW-1133">Transmembrane helix</keyword>
<protein>
    <recommendedName>
        <fullName evidence="7">Ubiquitin-like domain-containing protein</fullName>
    </recommendedName>
</protein>
<dbReference type="Proteomes" id="UP001302812">
    <property type="component" value="Unassembled WGS sequence"/>
</dbReference>
<sequence length="745" mass="80599">MAEEQPAPSRLASQENAPLVVNLHIVSPSVGVGNLRFPDLPATTTVRQLKAKIRESLESRPADDNQRLIHRGRLLACETDTLQDVLGEDAIRTGEQQTIHLVVRDTGDHVAPLSFSAQATPAASRSPAPGNNPFRVDAYNPQTHTRFLRGVGPGAPPPVVVPNASVIRPGSAPIGIPQAAQHPSQQQQHQDILQRMNQLQQREAQFQEFFARHRAARDSASQGQGNPTDPVGGRNSPFRPPMQTVIHEGIGPDGQQYSFRITVNEVLARPAAAPRPPAPASEPVAHRPLSAADVQNILHGADATRATQTITNAMQRSASGAGPANVAADIANMSFNAPVQPIPPGVTTPVFPGLSRNASRTATPDSSVRPISRGNGALPGTAQSQYRPHAQSSQRRPDVYILSSPTGPRALLINSASEIYASPAARPPSWAPSYYRPPFPYAPSVPIHVAPPAQGQVAIHLSTHRQAPTEARQQTAPGAQQQPLPQALNNQPPVLRQRVAEAPPAQPAAPQVHHPGNPGAAALGAAIWPHIWLLIRLVAFAWWFSYSNPSWERWLTLLLAFLVVFAINTGLFTGMVNDAFHPVREQLEGMIPFADPDRQRGQRGQQQAHPQHNQQPGPGNRNGGDRDEPDPARVAARLVAQRRIANGNWLADQLRRVERAGILFLASFAPGVAERHIQQLEERERAERRAAEEARAAAQQAAQEAAHGSAGNQEGHEEQRTRTEPFTERDQVAEQQQPPPPVVEV</sequence>
<dbReference type="PANTHER" id="PTHR12943:SF27">
    <property type="entry name" value="HOMOCYSTEINE-INDUCED ENDOPLASMIC RETICULUM PROTEIN, ISOFORM A"/>
    <property type="match status" value="1"/>
</dbReference>
<feature type="region of interest" description="Disordered" evidence="5">
    <location>
        <begin position="681"/>
        <end position="745"/>
    </location>
</feature>
<evidence type="ECO:0000313" key="8">
    <source>
        <dbReference type="EMBL" id="KAK4114891.1"/>
    </source>
</evidence>
<feature type="region of interest" description="Disordered" evidence="5">
    <location>
        <begin position="464"/>
        <end position="489"/>
    </location>
</feature>
<dbReference type="Gene3D" id="3.10.20.90">
    <property type="entry name" value="Phosphatidylinositol 3-kinase Catalytic Subunit, Chain A, domain 1"/>
    <property type="match status" value="1"/>
</dbReference>
<evidence type="ECO:0000256" key="1">
    <source>
        <dbReference type="ARBA" id="ARBA00004370"/>
    </source>
</evidence>
<keyword evidence="2 6" id="KW-0812">Transmembrane</keyword>
<feature type="compositionally biased region" description="Low complexity" evidence="5">
    <location>
        <begin position="473"/>
        <end position="489"/>
    </location>
</feature>
<dbReference type="InterPro" id="IPR029071">
    <property type="entry name" value="Ubiquitin-like_domsf"/>
</dbReference>
<feature type="transmembrane region" description="Helical" evidence="6">
    <location>
        <begin position="520"/>
        <end position="543"/>
    </location>
</feature>
<dbReference type="InterPro" id="IPR000626">
    <property type="entry name" value="Ubiquitin-like_dom"/>
</dbReference>
<dbReference type="GO" id="GO:0016020">
    <property type="term" value="C:membrane"/>
    <property type="evidence" value="ECO:0007669"/>
    <property type="project" value="UniProtKB-SubCell"/>
</dbReference>
<dbReference type="PANTHER" id="PTHR12943">
    <property type="entry name" value="HOMOCYSTEINE-RESPONSIVE ENDOPLASMIC RETICULUM-RESIDENT UNIQUITIN-LIKE DOMAIN HERPUD PROTEIN FAMILY MEMBER"/>
    <property type="match status" value="1"/>
</dbReference>
<feature type="transmembrane region" description="Helical" evidence="6">
    <location>
        <begin position="555"/>
        <end position="576"/>
    </location>
</feature>
<dbReference type="EMBL" id="MU853336">
    <property type="protein sequence ID" value="KAK4114891.1"/>
    <property type="molecule type" value="Genomic_DNA"/>
</dbReference>
<keyword evidence="4 6" id="KW-0472">Membrane</keyword>
<dbReference type="GO" id="GO:0030968">
    <property type="term" value="P:endoplasmic reticulum unfolded protein response"/>
    <property type="evidence" value="ECO:0007669"/>
    <property type="project" value="TreeGrafter"/>
</dbReference>
<feature type="compositionally biased region" description="Basic and acidic residues" evidence="5">
    <location>
        <begin position="681"/>
        <end position="695"/>
    </location>
</feature>
<evidence type="ECO:0000256" key="6">
    <source>
        <dbReference type="SAM" id="Phobius"/>
    </source>
</evidence>
<evidence type="ECO:0000256" key="3">
    <source>
        <dbReference type="ARBA" id="ARBA00022989"/>
    </source>
</evidence>
<dbReference type="GeneID" id="89936714"/>
<evidence type="ECO:0000259" key="7">
    <source>
        <dbReference type="PROSITE" id="PS50053"/>
    </source>
</evidence>
<feature type="domain" description="Ubiquitin-like" evidence="7">
    <location>
        <begin position="19"/>
        <end position="108"/>
    </location>
</feature>
<dbReference type="AlphaFoldDB" id="A0AAN6YUT7"/>